<dbReference type="EMBL" id="JARTTN020000001">
    <property type="protein sequence ID" value="MEC6057569.1"/>
    <property type="molecule type" value="Genomic_DNA"/>
</dbReference>
<dbReference type="KEGG" id="kvd:KR75_20955"/>
<dbReference type="Proteomes" id="UP001176846">
    <property type="component" value="Unassembled WGS sequence"/>
</dbReference>
<evidence type="ECO:0000313" key="7">
    <source>
        <dbReference type="EMBL" id="SXF91833.1"/>
    </source>
</evidence>
<evidence type="ECO:0000313" key="5">
    <source>
        <dbReference type="EMBL" id="QNP22450.1"/>
    </source>
</evidence>
<reference evidence="6 10" key="3">
    <citation type="submission" date="2018-06" db="EMBL/GenBank/DDBJ databases">
        <authorList>
            <consortium name="Pathogen Informatics"/>
            <person name="Doyle S."/>
        </authorList>
    </citation>
    <scope>NUCLEOTIDE SEQUENCE [LARGE SCALE GENOMIC DNA]</scope>
    <source>
        <strain evidence="6 10">NCTC9177</strain>
    </source>
</reference>
<proteinExistence type="predicted"/>
<dbReference type="EMBL" id="PICB01001358">
    <property type="protein sequence ID" value="PLP42147.1"/>
    <property type="molecule type" value="Genomic_DNA"/>
</dbReference>
<evidence type="ECO:0000313" key="8">
    <source>
        <dbReference type="Proteomes" id="UP000234412"/>
    </source>
</evidence>
<dbReference type="Proteomes" id="UP000516181">
    <property type="component" value="Chromosome"/>
</dbReference>
<reference evidence="2" key="6">
    <citation type="journal article" date="2023" name="Nat. Commun.">
        <title>Genomic dissection of endemic carbapenem resistance reveals metallo-beta-lactamase dissemination through clonal, plasmid and integron transfer.</title>
        <authorList>
            <person name="Macesic N."/>
            <person name="Hawkey J."/>
            <person name="Vezina B."/>
            <person name="Wisniewski J.A."/>
            <person name="Cottingham H."/>
            <person name="Blakeway L.V."/>
            <person name="Harshegyi T."/>
            <person name="Pragastis K."/>
            <person name="Badoordeen G.Z."/>
            <person name="Dennison A."/>
            <person name="Spelman D.W."/>
            <person name="Jenney A.W.J."/>
            <person name="Peleg A.Y."/>
        </authorList>
    </citation>
    <scope>NUCLEOTIDE SEQUENCE</scope>
    <source>
        <strain evidence="2">CPO071</strain>
    </source>
</reference>
<evidence type="ECO:0000313" key="3">
    <source>
        <dbReference type="EMBL" id="PLM93091.1"/>
    </source>
</evidence>
<evidence type="ECO:0000313" key="11">
    <source>
        <dbReference type="Proteomes" id="UP000258928"/>
    </source>
</evidence>
<dbReference type="KEGG" id="kvq:SP68_01915"/>
<dbReference type="Proteomes" id="UP000258928">
    <property type="component" value="Unassembled WGS sequence"/>
</dbReference>
<evidence type="ECO:0000313" key="4">
    <source>
        <dbReference type="EMBL" id="PLP42147.1"/>
    </source>
</evidence>
<feature type="transmembrane region" description="Helical" evidence="1">
    <location>
        <begin position="28"/>
        <end position="47"/>
    </location>
</feature>
<evidence type="ECO:0000313" key="10">
    <source>
        <dbReference type="Proteomes" id="UP000254545"/>
    </source>
</evidence>
<gene>
    <name evidence="4" type="ORF">CWM98_22230</name>
    <name evidence="3" type="ORF">CWN47_19340</name>
    <name evidence="5" type="ORF">IAP99_13370</name>
    <name evidence="6" type="ORF">NCTC9177_04576</name>
    <name evidence="2" type="ORF">QAB22_013670</name>
    <name evidence="7" type="ORF">SAMEA3729809_00531</name>
</gene>
<sequence length="79" mass="8860">MCNALNGIAIVLCFRAISIVTGFSEVVWQVIITLAIIISTWYSANYFAALEARRDKRRFMLLAWVVITILLNFIHLGGG</sequence>
<dbReference type="EMBL" id="CP060807">
    <property type="protein sequence ID" value="QNP22450.1"/>
    <property type="molecule type" value="Genomic_DNA"/>
</dbReference>
<reference evidence="7 11" key="4">
    <citation type="submission" date="2018-08" db="EMBL/GenBank/DDBJ databases">
        <authorList>
            <consortium name="Pathogen Informatics"/>
        </authorList>
    </citation>
    <scope>NUCLEOTIDE SEQUENCE [LARGE SCALE GENOMIC DNA]</scope>
    <source>
        <strain evidence="7 11">EuSCAPE_TR218</strain>
    </source>
</reference>
<evidence type="ECO:0000313" key="2">
    <source>
        <dbReference type="EMBL" id="MEC6057569.1"/>
    </source>
</evidence>
<evidence type="ECO:0000256" key="1">
    <source>
        <dbReference type="SAM" id="Phobius"/>
    </source>
</evidence>
<evidence type="ECO:0000313" key="6">
    <source>
        <dbReference type="EMBL" id="STS90678.1"/>
    </source>
</evidence>
<dbReference type="GeneID" id="93273220"/>
<keyword evidence="1" id="KW-1133">Transmembrane helix</keyword>
<evidence type="ECO:0000313" key="9">
    <source>
        <dbReference type="Proteomes" id="UP000234473"/>
    </source>
</evidence>
<dbReference type="EMBL" id="UKAS01000002">
    <property type="protein sequence ID" value="SXF91833.1"/>
    <property type="molecule type" value="Genomic_DNA"/>
</dbReference>
<keyword evidence="1" id="KW-0812">Transmembrane</keyword>
<dbReference type="Proteomes" id="UP000234473">
    <property type="component" value="Unassembled WGS sequence"/>
</dbReference>
<reference evidence="8 9" key="2">
    <citation type="submission" date="2018-01" db="EMBL/GenBank/DDBJ databases">
        <title>Genomic study of Klebsiella pneumoniae.</title>
        <authorList>
            <person name="Yang Y."/>
            <person name="Bicalho R."/>
        </authorList>
    </citation>
    <scope>NUCLEOTIDE SEQUENCE [LARGE SCALE GENOMIC DNA]</scope>
    <source>
        <strain evidence="4 9">A5</strain>
        <strain evidence="3 8">A8</strain>
    </source>
</reference>
<dbReference type="RefSeq" id="WP_012541738.1">
    <property type="nucleotide sequence ID" value="NC_011283.1"/>
</dbReference>
<name>A0A2G4ZDJ5_KLEVA</name>
<organism evidence="4 9">
    <name type="scientific">Klebsiella variicola</name>
    <dbReference type="NCBI Taxonomy" id="244366"/>
    <lineage>
        <taxon>Bacteria</taxon>
        <taxon>Pseudomonadati</taxon>
        <taxon>Pseudomonadota</taxon>
        <taxon>Gammaproteobacteria</taxon>
        <taxon>Enterobacterales</taxon>
        <taxon>Enterobacteriaceae</taxon>
        <taxon>Klebsiella/Raoultella group</taxon>
        <taxon>Klebsiella</taxon>
        <taxon>Klebsiella pneumoniae complex</taxon>
    </lineage>
</organism>
<evidence type="ECO:0000313" key="12">
    <source>
        <dbReference type="Proteomes" id="UP000516181"/>
    </source>
</evidence>
<accession>A0A2G4ZDJ5</accession>
<feature type="transmembrane region" description="Helical" evidence="1">
    <location>
        <begin position="59"/>
        <end position="78"/>
    </location>
</feature>
<reference evidence="5 12" key="5">
    <citation type="submission" date="2020-08" db="EMBL/GenBank/DDBJ databases">
        <title>Complete genome sequence of Klebsiella pneumoniae KP2757.</title>
        <authorList>
            <person name="Zhang X."/>
        </authorList>
    </citation>
    <scope>NUCLEOTIDE SEQUENCE [LARGE SCALE GENOMIC DNA]</scope>
    <source>
        <strain evidence="5 12">KP2757</strain>
    </source>
</reference>
<protein>
    <submittedName>
        <fullName evidence="4">Uncharacterized protein</fullName>
    </submittedName>
</protein>
<dbReference type="AlphaFoldDB" id="A0A2G4ZDJ5"/>
<reference evidence="8 9" key="1">
    <citation type="submission" date="2017-11" db="EMBL/GenBank/DDBJ databases">
        <authorList>
            <person name="Han C.G."/>
        </authorList>
    </citation>
    <scope>NUCLEOTIDE SEQUENCE [LARGE SCALE GENOMIC DNA]</scope>
    <source>
        <strain evidence="4 9">A5</strain>
        <strain evidence="3 8">A8</strain>
    </source>
</reference>
<dbReference type="Proteomes" id="UP000234412">
    <property type="component" value="Unassembled WGS sequence"/>
</dbReference>
<keyword evidence="1" id="KW-0472">Membrane</keyword>
<reference evidence="2" key="7">
    <citation type="submission" date="2024-01" db="EMBL/GenBank/DDBJ databases">
        <authorList>
            <person name="Macesic N."/>
        </authorList>
    </citation>
    <scope>NUCLEOTIDE SEQUENCE</scope>
    <source>
        <strain evidence="2">CPO071</strain>
    </source>
</reference>
<dbReference type="EMBL" id="PIDP01000736">
    <property type="protein sequence ID" value="PLM93091.1"/>
    <property type="molecule type" value="Genomic_DNA"/>
</dbReference>
<dbReference type="Proteomes" id="UP000254545">
    <property type="component" value="Unassembled WGS sequence"/>
</dbReference>
<dbReference type="EMBL" id="UGKR01000003">
    <property type="protein sequence ID" value="STS90678.1"/>
    <property type="molecule type" value="Genomic_DNA"/>
</dbReference>
<dbReference type="KEGG" id="kpe:KPK_2688"/>